<protein>
    <submittedName>
        <fullName evidence="9">FtsX-like permease family protein</fullName>
    </submittedName>
</protein>
<accession>A0A3P1BJE1</accession>
<evidence type="ECO:0000256" key="5">
    <source>
        <dbReference type="ARBA" id="ARBA00023136"/>
    </source>
</evidence>
<sequence length="863" mass="97530">MKPSPPRWAKRFLHLFCPAYLVEEMEGDLEELFEQRIRLIGARKARLRYVRDVLSLVRPSLRKQKPLEHPSPFLFRPAMLLNYFKIAFRTLLKNKVYSVINIAGLATGMAVALLIGLWIWDEVSFDTYHPNRDRLAYVMATQTYNGETGTYNSIVVPLEKELRSLYPADFKRLSMLWASTNVLAVGEKKIAQPGIWAQPDFPEMLTLKMLKGSREAFNDPSSVLLSESVAAALFGDDDPINQVVKVDNKTNMKIVGVYQDLPPNTTFRDVRFVLPWHNIANWWNTQDKDWRNHGCSLLVQVSDRVDMSQLSAKIKDIVLPHIKEIEYTSLNPMARWHLYSNFRTGRVDGGRIQFVWLFGIIGVFVLLLACINFMNLSTARSEKRAKEVGIRKAVGSMHSQLIGQFLSESVVVAFVSLAFTLLLVLATLPFFNRLADKAINIPWTNPVFWLLTISFTLFTGFISGSYPAFYLSSFKPIKVLKGVMRAGRFASLPRKVMVVVQFTVSITLIIGTIIVYRQIQYAKNRPVGYSREGLITIAMNTPELNSHYNELRAALVESGAAVEMTESNSPPTQIWSNNSGFSWKGKDPTTDPLFGTIAVTHDFGKTVGWKIVAGRDFSRDFTTDSSAFILNEAAVKLAGFADPVGKVMRWNGRDHVVTGVVKDMVMDSPFQPTVPTIFLVDYGWLNMIIVRANPALSIRDALDKMEPVFKKFNPGSPFEYKFTDDEYARKFSDEERIGNLATFFAIFAIFISCLGLFGLASFVAEQRTKEIGVRKVLGASVFNVWGLLSRDFVVLVIISCLIAVPFAWYFMNSWLKQYDYRSDMAWWIFAASGLGALLITLLTVSYQAIRAALVNPVKSLRTE</sequence>
<keyword evidence="5 6" id="KW-0472">Membrane</keyword>
<feature type="transmembrane region" description="Helical" evidence="6">
    <location>
        <begin position="99"/>
        <end position="120"/>
    </location>
</feature>
<keyword evidence="2" id="KW-1003">Cell membrane</keyword>
<evidence type="ECO:0000256" key="1">
    <source>
        <dbReference type="ARBA" id="ARBA00004651"/>
    </source>
</evidence>
<feature type="transmembrane region" description="Helical" evidence="6">
    <location>
        <begin position="405"/>
        <end position="428"/>
    </location>
</feature>
<evidence type="ECO:0000313" key="10">
    <source>
        <dbReference type="Proteomes" id="UP000271925"/>
    </source>
</evidence>
<keyword evidence="10" id="KW-1185">Reference proteome</keyword>
<keyword evidence="4 6" id="KW-1133">Transmembrane helix</keyword>
<name>A0A3P1BJE1_9BACT</name>
<dbReference type="InterPro" id="IPR047699">
    <property type="entry name" value="Permease_put_prefix"/>
</dbReference>
<dbReference type="EMBL" id="RQJO01000010">
    <property type="protein sequence ID" value="RRB00943.1"/>
    <property type="molecule type" value="Genomic_DNA"/>
</dbReference>
<dbReference type="NCBIfam" id="NF038404">
    <property type="entry name" value="perm_prefix_2"/>
    <property type="match status" value="1"/>
</dbReference>
<evidence type="ECO:0000259" key="8">
    <source>
        <dbReference type="Pfam" id="PF12704"/>
    </source>
</evidence>
<dbReference type="PANTHER" id="PTHR30572">
    <property type="entry name" value="MEMBRANE COMPONENT OF TRANSPORTER-RELATED"/>
    <property type="match status" value="1"/>
</dbReference>
<feature type="domain" description="MacB-like periplasmic core" evidence="8">
    <location>
        <begin position="505"/>
        <end position="706"/>
    </location>
</feature>
<reference evidence="9 10" key="1">
    <citation type="submission" date="2018-11" db="EMBL/GenBank/DDBJ databases">
        <authorList>
            <person name="Zhou Z."/>
            <person name="Wang G."/>
        </authorList>
    </citation>
    <scope>NUCLEOTIDE SEQUENCE [LARGE SCALE GENOMIC DNA]</scope>
    <source>
        <strain evidence="9 10">KCTC52004</strain>
    </source>
</reference>
<dbReference type="PANTHER" id="PTHR30572:SF18">
    <property type="entry name" value="ABC-TYPE MACROLIDE FAMILY EXPORT SYSTEM PERMEASE COMPONENT 2"/>
    <property type="match status" value="1"/>
</dbReference>
<evidence type="ECO:0000313" key="9">
    <source>
        <dbReference type="EMBL" id="RRB00943.1"/>
    </source>
</evidence>
<feature type="domain" description="ABC3 transporter permease C-terminal" evidence="7">
    <location>
        <begin position="360"/>
        <end position="469"/>
    </location>
</feature>
<dbReference type="GO" id="GO:0005886">
    <property type="term" value="C:plasma membrane"/>
    <property type="evidence" value="ECO:0007669"/>
    <property type="project" value="UniProtKB-SubCell"/>
</dbReference>
<dbReference type="RefSeq" id="WP_124877406.1">
    <property type="nucleotide sequence ID" value="NZ_RQJO01000010.1"/>
</dbReference>
<dbReference type="Pfam" id="PF02687">
    <property type="entry name" value="FtsX"/>
    <property type="match status" value="2"/>
</dbReference>
<feature type="transmembrane region" description="Helical" evidence="6">
    <location>
        <begin position="448"/>
        <end position="471"/>
    </location>
</feature>
<dbReference type="Pfam" id="PF12704">
    <property type="entry name" value="MacB_PCD"/>
    <property type="match status" value="2"/>
</dbReference>
<feature type="transmembrane region" description="Helical" evidence="6">
    <location>
        <begin position="792"/>
        <end position="811"/>
    </location>
</feature>
<evidence type="ECO:0000256" key="2">
    <source>
        <dbReference type="ARBA" id="ARBA00022475"/>
    </source>
</evidence>
<feature type="domain" description="ABC3 transporter permease C-terminal" evidence="7">
    <location>
        <begin position="743"/>
        <end position="852"/>
    </location>
</feature>
<dbReference type="AlphaFoldDB" id="A0A3P1BJE1"/>
<feature type="domain" description="MacB-like periplasmic core" evidence="8">
    <location>
        <begin position="98"/>
        <end position="316"/>
    </location>
</feature>
<dbReference type="InterPro" id="IPR003838">
    <property type="entry name" value="ABC3_permease_C"/>
</dbReference>
<evidence type="ECO:0000256" key="4">
    <source>
        <dbReference type="ARBA" id="ARBA00022989"/>
    </source>
</evidence>
<dbReference type="Proteomes" id="UP000271925">
    <property type="component" value="Unassembled WGS sequence"/>
</dbReference>
<dbReference type="InterPro" id="IPR050250">
    <property type="entry name" value="Macrolide_Exporter_MacB"/>
</dbReference>
<feature type="transmembrane region" description="Helical" evidence="6">
    <location>
        <begin position="826"/>
        <end position="849"/>
    </location>
</feature>
<dbReference type="InterPro" id="IPR025857">
    <property type="entry name" value="MacB_PCD"/>
</dbReference>
<organism evidence="9 10">
    <name type="scientific">Larkinella rosea</name>
    <dbReference type="NCBI Taxonomy" id="2025312"/>
    <lineage>
        <taxon>Bacteria</taxon>
        <taxon>Pseudomonadati</taxon>
        <taxon>Bacteroidota</taxon>
        <taxon>Cytophagia</taxon>
        <taxon>Cytophagales</taxon>
        <taxon>Spirosomataceae</taxon>
        <taxon>Larkinella</taxon>
    </lineage>
</organism>
<dbReference type="GO" id="GO:0022857">
    <property type="term" value="F:transmembrane transporter activity"/>
    <property type="evidence" value="ECO:0007669"/>
    <property type="project" value="TreeGrafter"/>
</dbReference>
<comment type="caution">
    <text evidence="9">The sequence shown here is derived from an EMBL/GenBank/DDBJ whole genome shotgun (WGS) entry which is preliminary data.</text>
</comment>
<proteinExistence type="predicted"/>
<comment type="subcellular location">
    <subcellularLocation>
        <location evidence="1">Cell membrane</location>
        <topology evidence="1">Multi-pass membrane protein</topology>
    </subcellularLocation>
</comment>
<keyword evidence="3 6" id="KW-0812">Transmembrane</keyword>
<feature type="transmembrane region" description="Helical" evidence="6">
    <location>
        <begin position="740"/>
        <end position="764"/>
    </location>
</feature>
<feature type="transmembrane region" description="Helical" evidence="6">
    <location>
        <begin position="354"/>
        <end position="376"/>
    </location>
</feature>
<feature type="transmembrane region" description="Helical" evidence="6">
    <location>
        <begin position="492"/>
        <end position="516"/>
    </location>
</feature>
<evidence type="ECO:0000256" key="6">
    <source>
        <dbReference type="SAM" id="Phobius"/>
    </source>
</evidence>
<gene>
    <name evidence="9" type="ORF">EHT25_22420</name>
</gene>
<evidence type="ECO:0000256" key="3">
    <source>
        <dbReference type="ARBA" id="ARBA00022692"/>
    </source>
</evidence>
<dbReference type="OrthoDB" id="5933722at2"/>
<evidence type="ECO:0000259" key="7">
    <source>
        <dbReference type="Pfam" id="PF02687"/>
    </source>
</evidence>